<organism evidence="1 2">
    <name type="scientific">Chenggangzhangella methanolivorans</name>
    <dbReference type="NCBI Taxonomy" id="1437009"/>
    <lineage>
        <taxon>Bacteria</taxon>
        <taxon>Pseudomonadati</taxon>
        <taxon>Pseudomonadota</taxon>
        <taxon>Alphaproteobacteria</taxon>
        <taxon>Hyphomicrobiales</taxon>
        <taxon>Methylopilaceae</taxon>
        <taxon>Chenggangzhangella</taxon>
    </lineage>
</organism>
<reference evidence="1" key="1">
    <citation type="submission" date="2021-08" db="EMBL/GenBank/DDBJ databases">
        <authorList>
            <person name="Zhang H."/>
            <person name="Xu M."/>
            <person name="Yu Z."/>
            <person name="Yang L."/>
            <person name="Cai Y."/>
        </authorList>
    </citation>
    <scope>NUCLEOTIDE SEQUENCE</scope>
    <source>
        <strain evidence="1">CHL1</strain>
    </source>
</reference>
<evidence type="ECO:0000313" key="1">
    <source>
        <dbReference type="EMBL" id="QZO01685.1"/>
    </source>
</evidence>
<dbReference type="RefSeq" id="WP_261404998.1">
    <property type="nucleotide sequence ID" value="NZ_CP081869.1"/>
</dbReference>
<name>A0A9E6UQZ6_9HYPH</name>
<keyword evidence="2" id="KW-1185">Reference proteome</keyword>
<proteinExistence type="predicted"/>
<dbReference type="KEGG" id="cmet:K6K41_10000"/>
<dbReference type="EMBL" id="CP081869">
    <property type="protein sequence ID" value="QZO01685.1"/>
    <property type="molecule type" value="Genomic_DNA"/>
</dbReference>
<sequence>MKNYSLFIGRWGRGHKQKREIAMNKIFVAIASVIITASVAQAAPAARHSAGVSTVEASQADQRSGAEILGGFGAGDRSNSVSEGAGIIGGFGPAKSGSHFSK</sequence>
<protein>
    <submittedName>
        <fullName evidence="1">Uncharacterized protein</fullName>
    </submittedName>
</protein>
<accession>A0A9E6UQZ6</accession>
<evidence type="ECO:0000313" key="2">
    <source>
        <dbReference type="Proteomes" id="UP000825701"/>
    </source>
</evidence>
<gene>
    <name evidence="1" type="ORF">K6K41_10000</name>
</gene>
<dbReference type="Proteomes" id="UP000825701">
    <property type="component" value="Chromosome"/>
</dbReference>
<dbReference type="AlphaFoldDB" id="A0A9E6UQZ6"/>